<proteinExistence type="predicted"/>
<accession>A0ACC2IFN2</accession>
<organism evidence="1 2">
    <name type="scientific">Boeremia exigua</name>
    <dbReference type="NCBI Taxonomy" id="749465"/>
    <lineage>
        <taxon>Eukaryota</taxon>
        <taxon>Fungi</taxon>
        <taxon>Dikarya</taxon>
        <taxon>Ascomycota</taxon>
        <taxon>Pezizomycotina</taxon>
        <taxon>Dothideomycetes</taxon>
        <taxon>Pleosporomycetidae</taxon>
        <taxon>Pleosporales</taxon>
        <taxon>Pleosporineae</taxon>
        <taxon>Didymellaceae</taxon>
        <taxon>Boeremia</taxon>
    </lineage>
</organism>
<sequence>MLAARSSIAGLPVQRNAASQASESVVDPVSHLLLASNVVLAVLWCARMLGNRRGCSAAAATAAAATQHDQRHCNPIFFYAWDVVSRLVSIDKSCAAAVARARSTRSVLGPSLPILTIHNLTDKLGRVGRPAQKRECDSAAHADQERRARRGPGSELQGVFDVPDLLPLPQSTEACIRIAGVSDNSVSLAEGSHAPSVEPMEEAARTRMRGDGSRVFTTRYKWRESCLLSWFQTTANYGKASTVLLQKVDSGPKLEYWSRKLAKARRIDSWGPKYGSIGRLKLILLSPIKNMSRAKATTPALIHDAHWTAGPSWRRHRGPDDRVATKGDRRLPGRRGLAAMQIDQHDLRRDGLIAEVHCLLLARKGASKPRERITRRARTLEHHLNGVQDLRNLQHAFSSVFSTSARRNVERKDEKDANSQGLSDPEQSKSLSATAKVAATLKSSLKLDTPAQRHEQIYNVPNFLTLTRLIATPVVGYLIVHNQHLAAFSLFTYAAFSDLLDGWIARKWKLQTVVGSVVDPMADKLLMTTLVTCLAVNGSMAAPLAVIILGRDVSLAVSALYYRYASLPAPKTMARYWDFSLPSAEVHPTQISKFNTFLQLSLLGTLLCTNLLHDPAATMSAAGGYLLSLQDLLGGEAGVKNMVTGLSAVVASTTLYSGLEYTWKKDAVKILGGNEELKRKQGLRGRMIMLTSYGAFIAVAGALWFRASTTDEAEEQKKKA</sequence>
<evidence type="ECO:0000313" key="1">
    <source>
        <dbReference type="EMBL" id="KAJ8113990.1"/>
    </source>
</evidence>
<gene>
    <name evidence="1" type="ORF">OPT61_g4012</name>
</gene>
<protein>
    <submittedName>
        <fullName evidence="1">Uncharacterized protein</fullName>
    </submittedName>
</protein>
<dbReference type="EMBL" id="JAPHNI010000219">
    <property type="protein sequence ID" value="KAJ8113990.1"/>
    <property type="molecule type" value="Genomic_DNA"/>
</dbReference>
<name>A0ACC2IFN2_9PLEO</name>
<evidence type="ECO:0000313" key="2">
    <source>
        <dbReference type="Proteomes" id="UP001153331"/>
    </source>
</evidence>
<dbReference type="Proteomes" id="UP001153331">
    <property type="component" value="Unassembled WGS sequence"/>
</dbReference>
<keyword evidence="2" id="KW-1185">Reference proteome</keyword>
<comment type="caution">
    <text evidence="1">The sequence shown here is derived from an EMBL/GenBank/DDBJ whole genome shotgun (WGS) entry which is preliminary data.</text>
</comment>
<reference evidence="1" key="1">
    <citation type="submission" date="2022-11" db="EMBL/GenBank/DDBJ databases">
        <title>Genome Sequence of Boeremia exigua.</title>
        <authorList>
            <person name="Buettner E."/>
        </authorList>
    </citation>
    <scope>NUCLEOTIDE SEQUENCE</scope>
    <source>
        <strain evidence="1">CU02</strain>
    </source>
</reference>